<dbReference type="InterPro" id="IPR029058">
    <property type="entry name" value="AB_hydrolase_fold"/>
</dbReference>
<dbReference type="PANTHER" id="PTHR11487">
    <property type="entry name" value="THIOESTERASE"/>
    <property type="match status" value="1"/>
</dbReference>
<accession>A0ABT5Z122</accession>
<sequence length="251" mass="27238">MTAERWLRRPHPLPNAALRLVCLPHAGGSTGLYREWAALLPPRVELLLACPPGREDRLDDPIPADLPGLVSGLATAVAPLLDRPWAVFGHSMGAAVGHELVLHLLRQGHPAPVHLFVSAREAPQHHRGGTTHLLDDNALCAELARLGGTDAALLAMPELRQLVLPAIRGDYRLIENYRPQLEGLLPCPVTALIGADDTELTAEEADGWRDWTSAPFELLTFSGGHFYLSERPREVIATIRRQLAGNATAAP</sequence>
<name>A0ABT5Z122_9ACTN</name>
<organism evidence="3 4">
    <name type="scientific">Streptantibioticus ferralitis</name>
    <dbReference type="NCBI Taxonomy" id="236510"/>
    <lineage>
        <taxon>Bacteria</taxon>
        <taxon>Bacillati</taxon>
        <taxon>Actinomycetota</taxon>
        <taxon>Actinomycetes</taxon>
        <taxon>Kitasatosporales</taxon>
        <taxon>Streptomycetaceae</taxon>
        <taxon>Streptantibioticus</taxon>
    </lineage>
</organism>
<evidence type="ECO:0000256" key="1">
    <source>
        <dbReference type="ARBA" id="ARBA00007169"/>
    </source>
</evidence>
<evidence type="ECO:0000259" key="2">
    <source>
        <dbReference type="Pfam" id="PF00975"/>
    </source>
</evidence>
<reference evidence="3 4" key="1">
    <citation type="submission" date="2023-03" db="EMBL/GenBank/DDBJ databases">
        <title>Draft genome sequence of type strain Streptomyces ferralitis JCM 14344.</title>
        <authorList>
            <person name="Klaysubun C."/>
            <person name="Duangmal K."/>
        </authorList>
    </citation>
    <scope>NUCLEOTIDE SEQUENCE [LARGE SCALE GENOMIC DNA]</scope>
    <source>
        <strain evidence="3 4">JCM 14344</strain>
    </source>
</reference>
<dbReference type="InterPro" id="IPR001031">
    <property type="entry name" value="Thioesterase"/>
</dbReference>
<comment type="caution">
    <text evidence="3">The sequence shown here is derived from an EMBL/GenBank/DDBJ whole genome shotgun (WGS) entry which is preliminary data.</text>
</comment>
<dbReference type="PANTHER" id="PTHR11487:SF0">
    <property type="entry name" value="S-ACYL FATTY ACID SYNTHASE THIOESTERASE, MEDIUM CHAIN"/>
    <property type="match status" value="1"/>
</dbReference>
<dbReference type="Proteomes" id="UP001220022">
    <property type="component" value="Unassembled WGS sequence"/>
</dbReference>
<dbReference type="Pfam" id="PF00975">
    <property type="entry name" value="Thioesterase"/>
    <property type="match status" value="1"/>
</dbReference>
<evidence type="ECO:0000313" key="4">
    <source>
        <dbReference type="Proteomes" id="UP001220022"/>
    </source>
</evidence>
<evidence type="ECO:0000313" key="3">
    <source>
        <dbReference type="EMBL" id="MDF2257473.1"/>
    </source>
</evidence>
<comment type="similarity">
    <text evidence="1">Belongs to the thioesterase family.</text>
</comment>
<gene>
    <name evidence="3" type="ORF">P2L57_17605</name>
</gene>
<dbReference type="Gene3D" id="3.40.50.1820">
    <property type="entry name" value="alpha/beta hydrolase"/>
    <property type="match status" value="1"/>
</dbReference>
<feature type="domain" description="Thioesterase" evidence="2">
    <location>
        <begin position="19"/>
        <end position="242"/>
    </location>
</feature>
<dbReference type="EMBL" id="JARHTQ010000010">
    <property type="protein sequence ID" value="MDF2257473.1"/>
    <property type="molecule type" value="Genomic_DNA"/>
</dbReference>
<dbReference type="RefSeq" id="WP_275815486.1">
    <property type="nucleotide sequence ID" value="NZ_BAAANM010000001.1"/>
</dbReference>
<dbReference type="SUPFAM" id="SSF53474">
    <property type="entry name" value="alpha/beta-Hydrolases"/>
    <property type="match status" value="1"/>
</dbReference>
<proteinExistence type="inferred from homology"/>
<keyword evidence="4" id="KW-1185">Reference proteome</keyword>
<dbReference type="InterPro" id="IPR012223">
    <property type="entry name" value="TEII"/>
</dbReference>
<protein>
    <submittedName>
        <fullName evidence="3">Thioesterase domain-containing protein</fullName>
    </submittedName>
</protein>